<keyword evidence="1" id="KW-1133">Transmembrane helix</keyword>
<accession>A0A399NSH2</accession>
<dbReference type="EMBL" id="QWEC01000314">
    <property type="protein sequence ID" value="RII95606.1"/>
    <property type="molecule type" value="Genomic_DNA"/>
</dbReference>
<name>A0A399NSH2_9MICO</name>
<organism evidence="2 3">
    <name type="scientific">Clavibacter michiganensis</name>
    <dbReference type="NCBI Taxonomy" id="28447"/>
    <lineage>
        <taxon>Bacteria</taxon>
        <taxon>Bacillati</taxon>
        <taxon>Actinomycetota</taxon>
        <taxon>Actinomycetes</taxon>
        <taxon>Micrococcales</taxon>
        <taxon>Microbacteriaceae</taxon>
        <taxon>Clavibacter</taxon>
    </lineage>
</organism>
<dbReference type="RefSeq" id="WP_043588436.1">
    <property type="nucleotide sequence ID" value="NZ_QWEC01000314.1"/>
</dbReference>
<evidence type="ECO:0000313" key="3">
    <source>
        <dbReference type="Proteomes" id="UP000266298"/>
    </source>
</evidence>
<keyword evidence="1" id="KW-0812">Transmembrane</keyword>
<evidence type="ECO:0000256" key="1">
    <source>
        <dbReference type="SAM" id="Phobius"/>
    </source>
</evidence>
<dbReference type="AlphaFoldDB" id="A0A399NSH2"/>
<feature type="transmembrane region" description="Helical" evidence="1">
    <location>
        <begin position="42"/>
        <end position="62"/>
    </location>
</feature>
<protein>
    <submittedName>
        <fullName evidence="2">Uncharacterized protein</fullName>
    </submittedName>
</protein>
<dbReference type="Proteomes" id="UP000266298">
    <property type="component" value="Unassembled WGS sequence"/>
</dbReference>
<gene>
    <name evidence="2" type="ORF">DZF96_14280</name>
</gene>
<sequence>MPITGSGAFVKKRIAGIVALGLGAVLLIQCLTFERSVMVRVIGSVAFGIVIVIGGLAISAVVRHGRHERGE</sequence>
<proteinExistence type="predicted"/>
<reference evidence="2 3" key="1">
    <citation type="submission" date="2018-08" db="EMBL/GenBank/DDBJ databases">
        <title>Genome Sequence of Clavibacter michiganensis Subspecies type strains, and the Atypical Peach-Colored Strains Isolated from Tomato.</title>
        <authorList>
            <person name="Osdaghi E."/>
            <person name="Portier P."/>
            <person name="Briand M."/>
            <person name="Jacques M.-A."/>
        </authorList>
    </citation>
    <scope>NUCLEOTIDE SEQUENCE [LARGE SCALE GENOMIC DNA]</scope>
    <source>
        <strain evidence="2 3">CFBP 7493</strain>
    </source>
</reference>
<keyword evidence="1" id="KW-0472">Membrane</keyword>
<comment type="caution">
    <text evidence="2">The sequence shown here is derived from an EMBL/GenBank/DDBJ whole genome shotgun (WGS) entry which is preliminary data.</text>
</comment>
<evidence type="ECO:0000313" key="2">
    <source>
        <dbReference type="EMBL" id="RII95606.1"/>
    </source>
</evidence>